<evidence type="ECO:0000313" key="1">
    <source>
        <dbReference type="EMBL" id="RKE52416.1"/>
    </source>
</evidence>
<dbReference type="AlphaFoldDB" id="A0A420B6K3"/>
<comment type="caution">
    <text evidence="1">The sequence shown here is derived from an EMBL/GenBank/DDBJ whole genome shotgun (WGS) entry which is preliminary data.</text>
</comment>
<proteinExistence type="predicted"/>
<protein>
    <recommendedName>
        <fullName evidence="3">Lipocalin-like protein</fullName>
    </recommendedName>
</protein>
<name>A0A420B6K3_SPHD1</name>
<keyword evidence="2" id="KW-1185">Reference proteome</keyword>
<sequence>MKKSIIGLWILIENDTVAASKERVFMEFKPNGELILTYSSREKDSIIFLTYKIQGDVLVTDQPSHPRPEESSFYLTDKNLEIITNGEHSSYRRVGFLENLTRKIRRFIQK</sequence>
<gene>
    <name evidence="1" type="ORF">DFQ12_2652</name>
</gene>
<evidence type="ECO:0000313" key="2">
    <source>
        <dbReference type="Proteomes" id="UP000286246"/>
    </source>
</evidence>
<evidence type="ECO:0008006" key="3">
    <source>
        <dbReference type="Google" id="ProtNLM"/>
    </source>
</evidence>
<organism evidence="1 2">
    <name type="scientific">Sphingobacterium detergens</name>
    <dbReference type="NCBI Taxonomy" id="1145106"/>
    <lineage>
        <taxon>Bacteria</taxon>
        <taxon>Pseudomonadati</taxon>
        <taxon>Bacteroidota</taxon>
        <taxon>Sphingobacteriia</taxon>
        <taxon>Sphingobacteriales</taxon>
        <taxon>Sphingobacteriaceae</taxon>
        <taxon>Sphingobacterium</taxon>
    </lineage>
</organism>
<dbReference type="Proteomes" id="UP000286246">
    <property type="component" value="Unassembled WGS sequence"/>
</dbReference>
<dbReference type="EMBL" id="RAPY01000002">
    <property type="protein sequence ID" value="RKE52416.1"/>
    <property type="molecule type" value="Genomic_DNA"/>
</dbReference>
<dbReference type="OrthoDB" id="9798304at2"/>
<reference evidence="1 2" key="1">
    <citation type="submission" date="2018-09" db="EMBL/GenBank/DDBJ databases">
        <title>Genomic Encyclopedia of Type Strains, Phase III (KMG-III): the genomes of soil and plant-associated and newly described type strains.</title>
        <authorList>
            <person name="Whitman W."/>
        </authorList>
    </citation>
    <scope>NUCLEOTIDE SEQUENCE [LARGE SCALE GENOMIC DNA]</scope>
    <source>
        <strain evidence="1 2">CECT 7938</strain>
    </source>
</reference>
<accession>A0A420B6K3</accession>
<dbReference type="RefSeq" id="WP_120259458.1">
    <property type="nucleotide sequence ID" value="NZ_RAPY01000002.1"/>
</dbReference>